<sequence>MGARQEEPVRGYELERDARIKRNEEWMIAHGFNPYGSGPLKEIKKKAPPRPRAPKKYVPESKRRRSARLAGETAGPERLTYDGSDDERPKRRSQSSRRWRAWMGPDGEHPVSEQNRRSVIRQVRKLVSGEGVTYSYWPEGRVFRKDEPVTMQSDISAIIEDARDYEDQYGEDRGHGWLLNHPLRKLLFYQHYLDTKARLAPAATTPTKKAKRAKANYCTAA</sequence>
<feature type="region of interest" description="Disordered" evidence="1">
    <location>
        <begin position="30"/>
        <end position="115"/>
    </location>
</feature>
<feature type="compositionally biased region" description="Basic residues" evidence="1">
    <location>
        <begin position="43"/>
        <end position="55"/>
    </location>
</feature>
<keyword evidence="3" id="KW-1185">Reference proteome</keyword>
<dbReference type="Proteomes" id="UP000789595">
    <property type="component" value="Unassembled WGS sequence"/>
</dbReference>
<accession>A0A8J2X5W1</accession>
<dbReference type="EMBL" id="CAKKNE010000005">
    <property type="protein sequence ID" value="CAH0376842.1"/>
    <property type="molecule type" value="Genomic_DNA"/>
</dbReference>
<protein>
    <submittedName>
        <fullName evidence="2">Uncharacterized protein</fullName>
    </submittedName>
</protein>
<dbReference type="OrthoDB" id="206433at2759"/>
<evidence type="ECO:0000256" key="1">
    <source>
        <dbReference type="SAM" id="MobiDB-lite"/>
    </source>
</evidence>
<gene>
    <name evidence="2" type="ORF">PECAL_5P14350</name>
</gene>
<name>A0A8J2X5W1_9STRA</name>
<organism evidence="2 3">
    <name type="scientific">Pelagomonas calceolata</name>
    <dbReference type="NCBI Taxonomy" id="35677"/>
    <lineage>
        <taxon>Eukaryota</taxon>
        <taxon>Sar</taxon>
        <taxon>Stramenopiles</taxon>
        <taxon>Ochrophyta</taxon>
        <taxon>Pelagophyceae</taxon>
        <taxon>Pelagomonadales</taxon>
        <taxon>Pelagomonadaceae</taxon>
        <taxon>Pelagomonas</taxon>
    </lineage>
</organism>
<evidence type="ECO:0000313" key="3">
    <source>
        <dbReference type="Proteomes" id="UP000789595"/>
    </source>
</evidence>
<proteinExistence type="predicted"/>
<feature type="compositionally biased region" description="Basic and acidic residues" evidence="1">
    <location>
        <begin position="106"/>
        <end position="115"/>
    </location>
</feature>
<comment type="caution">
    <text evidence="2">The sequence shown here is derived from an EMBL/GenBank/DDBJ whole genome shotgun (WGS) entry which is preliminary data.</text>
</comment>
<feature type="compositionally biased region" description="Basic residues" evidence="1">
    <location>
        <begin position="90"/>
        <end position="100"/>
    </location>
</feature>
<evidence type="ECO:0000313" key="2">
    <source>
        <dbReference type="EMBL" id="CAH0376842.1"/>
    </source>
</evidence>
<reference evidence="2" key="1">
    <citation type="submission" date="2021-11" db="EMBL/GenBank/DDBJ databases">
        <authorList>
            <consortium name="Genoscope - CEA"/>
            <person name="William W."/>
        </authorList>
    </citation>
    <scope>NUCLEOTIDE SEQUENCE</scope>
</reference>
<dbReference type="AlphaFoldDB" id="A0A8J2X5W1"/>